<gene>
    <name evidence="2" type="ORF">Rumeso_04919</name>
</gene>
<protein>
    <submittedName>
        <fullName evidence="2">Uncharacterized protein</fullName>
    </submittedName>
</protein>
<evidence type="ECO:0000313" key="3">
    <source>
        <dbReference type="Proteomes" id="UP000019666"/>
    </source>
</evidence>
<dbReference type="EMBL" id="AOSK01000136">
    <property type="protein sequence ID" value="EYD71518.1"/>
    <property type="molecule type" value="Genomic_DNA"/>
</dbReference>
<sequence>MDADTPKPSINLAQHELDKARADWSAEKVRKAQREGEVNWVYPGDKPTPDPAR</sequence>
<keyword evidence="3" id="KW-1185">Reference proteome</keyword>
<evidence type="ECO:0000256" key="1">
    <source>
        <dbReference type="SAM" id="MobiDB-lite"/>
    </source>
</evidence>
<dbReference type="RefSeq" id="WP_156363070.1">
    <property type="nucleotide sequence ID" value="NZ_KK088637.1"/>
</dbReference>
<name>A0A017HBL3_9RHOB</name>
<dbReference type="AlphaFoldDB" id="A0A017HBL3"/>
<dbReference type="HOGENOM" id="CLU_3065863_0_0_5"/>
<comment type="caution">
    <text evidence="2">The sequence shown here is derived from an EMBL/GenBank/DDBJ whole genome shotgun (WGS) entry which is preliminary data.</text>
</comment>
<evidence type="ECO:0000313" key="2">
    <source>
        <dbReference type="EMBL" id="EYD71518.1"/>
    </source>
</evidence>
<organism evidence="2 3">
    <name type="scientific">Rubellimicrobium mesophilum DSM 19309</name>
    <dbReference type="NCBI Taxonomy" id="442562"/>
    <lineage>
        <taxon>Bacteria</taxon>
        <taxon>Pseudomonadati</taxon>
        <taxon>Pseudomonadota</taxon>
        <taxon>Alphaproteobacteria</taxon>
        <taxon>Rhodobacterales</taxon>
        <taxon>Roseobacteraceae</taxon>
        <taxon>Rubellimicrobium</taxon>
    </lineage>
</organism>
<proteinExistence type="predicted"/>
<feature type="region of interest" description="Disordered" evidence="1">
    <location>
        <begin position="30"/>
        <end position="53"/>
    </location>
</feature>
<reference evidence="2 3" key="1">
    <citation type="submission" date="2013-02" db="EMBL/GenBank/DDBJ databases">
        <authorList>
            <person name="Fiebig A."/>
            <person name="Goeker M."/>
            <person name="Klenk H.-P.P."/>
        </authorList>
    </citation>
    <scope>NUCLEOTIDE SEQUENCE [LARGE SCALE GENOMIC DNA]</scope>
    <source>
        <strain evidence="2 3">DSM 19309</strain>
    </source>
</reference>
<accession>A0A017HBL3</accession>
<dbReference type="Proteomes" id="UP000019666">
    <property type="component" value="Unassembled WGS sequence"/>
</dbReference>